<organism evidence="2">
    <name type="scientific">marine sediment metagenome</name>
    <dbReference type="NCBI Taxonomy" id="412755"/>
    <lineage>
        <taxon>unclassified sequences</taxon>
        <taxon>metagenomes</taxon>
        <taxon>ecological metagenomes</taxon>
    </lineage>
</organism>
<sequence>MFDLVLEAARGVVRRKGANRFSPPELYEEALKSYPDLKKNSFMARVIACTPNHNSYKHHASKRDYLSYLGPGVYSLNDQYKEKQPSPNEIVVKNIINTKEETV</sequence>
<reference evidence="2" key="1">
    <citation type="journal article" date="2014" name="Front. Microbiol.">
        <title>High frequency of phylogenetically diverse reductive dehalogenase-homologous genes in deep subseafloor sedimentary metagenomes.</title>
        <authorList>
            <person name="Kawai M."/>
            <person name="Futagami T."/>
            <person name="Toyoda A."/>
            <person name="Takaki Y."/>
            <person name="Nishi S."/>
            <person name="Hori S."/>
            <person name="Arai W."/>
            <person name="Tsubouchi T."/>
            <person name="Morono Y."/>
            <person name="Uchiyama I."/>
            <person name="Ito T."/>
            <person name="Fujiyama A."/>
            <person name="Inagaki F."/>
            <person name="Takami H."/>
        </authorList>
    </citation>
    <scope>NUCLEOTIDE SEQUENCE</scope>
    <source>
        <strain evidence="2">Expedition CK06-06</strain>
    </source>
</reference>
<protein>
    <recommendedName>
        <fullName evidence="1">DUF7669 domain-containing protein</fullName>
    </recommendedName>
</protein>
<proteinExistence type="predicted"/>
<dbReference type="AlphaFoldDB" id="X1NKG4"/>
<comment type="caution">
    <text evidence="2">The sequence shown here is derived from an EMBL/GenBank/DDBJ whole genome shotgun (WGS) entry which is preliminary data.</text>
</comment>
<dbReference type="Pfam" id="PF24706">
    <property type="entry name" value="DUF7669"/>
    <property type="match status" value="1"/>
</dbReference>
<gene>
    <name evidence="2" type="ORF">S06H3_45053</name>
</gene>
<accession>X1NKG4</accession>
<feature type="domain" description="DUF7669" evidence="1">
    <location>
        <begin position="4"/>
        <end position="76"/>
    </location>
</feature>
<dbReference type="EMBL" id="BARV01028084">
    <property type="protein sequence ID" value="GAI44467.1"/>
    <property type="molecule type" value="Genomic_DNA"/>
</dbReference>
<evidence type="ECO:0000259" key="1">
    <source>
        <dbReference type="Pfam" id="PF24706"/>
    </source>
</evidence>
<name>X1NKG4_9ZZZZ</name>
<evidence type="ECO:0000313" key="2">
    <source>
        <dbReference type="EMBL" id="GAI44467.1"/>
    </source>
</evidence>
<dbReference type="InterPro" id="IPR056086">
    <property type="entry name" value="DUF7669"/>
</dbReference>